<dbReference type="RefSeq" id="WP_079422953.1">
    <property type="nucleotide sequence ID" value="NZ_MZGV01000012.1"/>
</dbReference>
<dbReference type="Gene3D" id="3.30.1330.60">
    <property type="entry name" value="OmpA-like domain"/>
    <property type="match status" value="1"/>
</dbReference>
<keyword evidence="5 8" id="KW-1133">Transmembrane helix</keyword>
<dbReference type="PROSITE" id="PS51123">
    <property type="entry name" value="OMPA_2"/>
    <property type="match status" value="1"/>
</dbReference>
<accession>A0A1V4ISL9</accession>
<dbReference type="InterPro" id="IPR025713">
    <property type="entry name" value="MotB-like_N_dom"/>
</dbReference>
<evidence type="ECO:0000259" key="9">
    <source>
        <dbReference type="PROSITE" id="PS51123"/>
    </source>
</evidence>
<comment type="similarity">
    <text evidence="2">Belongs to the MotB family.</text>
</comment>
<keyword evidence="6 7" id="KW-0472">Membrane</keyword>
<feature type="transmembrane region" description="Helical" evidence="8">
    <location>
        <begin position="20"/>
        <end position="38"/>
    </location>
</feature>
<evidence type="ECO:0000256" key="2">
    <source>
        <dbReference type="ARBA" id="ARBA00008914"/>
    </source>
</evidence>
<dbReference type="InterPro" id="IPR036737">
    <property type="entry name" value="OmpA-like_sf"/>
</dbReference>
<dbReference type="STRING" id="1450648.CLORY_15400"/>
<evidence type="ECO:0000313" key="11">
    <source>
        <dbReference type="Proteomes" id="UP000190080"/>
    </source>
</evidence>
<keyword evidence="4 8" id="KW-0812">Transmembrane</keyword>
<dbReference type="PANTHER" id="PTHR30329:SF21">
    <property type="entry name" value="LIPOPROTEIN YIAD-RELATED"/>
    <property type="match status" value="1"/>
</dbReference>
<sequence>MSKKKKQHDDEHVDETWLLPYSDMLTLLLALFIVMFAMSNVDKAKLQKVSEQFSVIFSGGGDALSEGGKTAIPMEESGGNKVEQDTMERIKSTLEAEIKEKGYENKVNTSLNEEGLQISIQDAVLFDSGKARILKGVRPLLLDISKMIKNLDNDIRFAGHTDNVPIDNSEYRSNWELSAVRAINVMNYMVDRGKIKASRSSIQAYGEYKPKYSNATEAGRAKNRRVEIFIVRKYPLTDKKNK</sequence>
<gene>
    <name evidence="10" type="primary">motB_1</name>
    <name evidence="10" type="ORF">CLORY_15400</name>
</gene>
<dbReference type="InterPro" id="IPR006665">
    <property type="entry name" value="OmpA-like"/>
</dbReference>
<dbReference type="Proteomes" id="UP000190080">
    <property type="component" value="Unassembled WGS sequence"/>
</dbReference>
<dbReference type="SUPFAM" id="SSF103088">
    <property type="entry name" value="OmpA-like"/>
    <property type="match status" value="1"/>
</dbReference>
<evidence type="ECO:0000313" key="10">
    <source>
        <dbReference type="EMBL" id="OPJ62916.1"/>
    </source>
</evidence>
<dbReference type="CDD" id="cd07185">
    <property type="entry name" value="OmpA_C-like"/>
    <property type="match status" value="1"/>
</dbReference>
<evidence type="ECO:0000256" key="1">
    <source>
        <dbReference type="ARBA" id="ARBA00004162"/>
    </source>
</evidence>
<dbReference type="AlphaFoldDB" id="A0A1V4ISL9"/>
<evidence type="ECO:0000256" key="6">
    <source>
        <dbReference type="ARBA" id="ARBA00023136"/>
    </source>
</evidence>
<protein>
    <submittedName>
        <fullName evidence="10">Motility protein B</fullName>
    </submittedName>
</protein>
<proteinExistence type="inferred from homology"/>
<dbReference type="InterPro" id="IPR050330">
    <property type="entry name" value="Bact_OuterMem_StrucFunc"/>
</dbReference>
<dbReference type="EMBL" id="MZGV01000012">
    <property type="protein sequence ID" value="OPJ62916.1"/>
    <property type="molecule type" value="Genomic_DNA"/>
</dbReference>
<dbReference type="Pfam" id="PF00691">
    <property type="entry name" value="OmpA"/>
    <property type="match status" value="1"/>
</dbReference>
<evidence type="ECO:0000256" key="7">
    <source>
        <dbReference type="PROSITE-ProRule" id="PRU00473"/>
    </source>
</evidence>
<keyword evidence="11" id="KW-1185">Reference proteome</keyword>
<evidence type="ECO:0000256" key="8">
    <source>
        <dbReference type="SAM" id="Phobius"/>
    </source>
</evidence>
<dbReference type="GO" id="GO:0005886">
    <property type="term" value="C:plasma membrane"/>
    <property type="evidence" value="ECO:0007669"/>
    <property type="project" value="UniProtKB-SubCell"/>
</dbReference>
<dbReference type="OrthoDB" id="9815217at2"/>
<evidence type="ECO:0000256" key="3">
    <source>
        <dbReference type="ARBA" id="ARBA00022475"/>
    </source>
</evidence>
<feature type="domain" description="OmpA-like" evidence="9">
    <location>
        <begin position="113"/>
        <end position="234"/>
    </location>
</feature>
<comment type="caution">
    <text evidence="10">The sequence shown here is derived from an EMBL/GenBank/DDBJ whole genome shotgun (WGS) entry which is preliminary data.</text>
</comment>
<dbReference type="Pfam" id="PF13677">
    <property type="entry name" value="MotB_plug"/>
    <property type="match status" value="1"/>
</dbReference>
<dbReference type="PANTHER" id="PTHR30329">
    <property type="entry name" value="STATOR ELEMENT OF FLAGELLAR MOTOR COMPLEX"/>
    <property type="match status" value="1"/>
</dbReference>
<organism evidence="10 11">
    <name type="scientific">Clostridium oryzae</name>
    <dbReference type="NCBI Taxonomy" id="1450648"/>
    <lineage>
        <taxon>Bacteria</taxon>
        <taxon>Bacillati</taxon>
        <taxon>Bacillota</taxon>
        <taxon>Clostridia</taxon>
        <taxon>Eubacteriales</taxon>
        <taxon>Clostridiaceae</taxon>
        <taxon>Clostridium</taxon>
    </lineage>
</organism>
<name>A0A1V4ISL9_9CLOT</name>
<evidence type="ECO:0000256" key="5">
    <source>
        <dbReference type="ARBA" id="ARBA00022989"/>
    </source>
</evidence>
<evidence type="ECO:0000256" key="4">
    <source>
        <dbReference type="ARBA" id="ARBA00022692"/>
    </source>
</evidence>
<reference evidence="10 11" key="1">
    <citation type="submission" date="2017-03" db="EMBL/GenBank/DDBJ databases">
        <title>Genome sequence of Clostridium oryzae DSM 28571.</title>
        <authorList>
            <person name="Poehlein A."/>
            <person name="Daniel R."/>
        </authorList>
    </citation>
    <scope>NUCLEOTIDE SEQUENCE [LARGE SCALE GENOMIC DNA]</scope>
    <source>
        <strain evidence="10 11">DSM 28571</strain>
    </source>
</reference>
<keyword evidence="3" id="KW-1003">Cell membrane</keyword>
<comment type="subcellular location">
    <subcellularLocation>
        <location evidence="1">Cell membrane</location>
        <topology evidence="1">Single-pass membrane protein</topology>
    </subcellularLocation>
</comment>